<feature type="compositionally biased region" description="Polar residues" evidence="2">
    <location>
        <begin position="191"/>
        <end position="204"/>
    </location>
</feature>
<evidence type="ECO:0000256" key="3">
    <source>
        <dbReference type="SAM" id="Phobius"/>
    </source>
</evidence>
<keyword evidence="3" id="KW-0812">Transmembrane</keyword>
<gene>
    <name evidence="4" type="ORF">NE237_024641</name>
</gene>
<feature type="compositionally biased region" description="Basic and acidic residues" evidence="2">
    <location>
        <begin position="207"/>
        <end position="226"/>
    </location>
</feature>
<evidence type="ECO:0000313" key="5">
    <source>
        <dbReference type="Proteomes" id="UP001141806"/>
    </source>
</evidence>
<keyword evidence="3" id="KW-0472">Membrane</keyword>
<dbReference type="PANTHER" id="PTHR36339:SF2">
    <property type="entry name" value="F23A5.5"/>
    <property type="match status" value="1"/>
</dbReference>
<feature type="coiled-coil region" evidence="1">
    <location>
        <begin position="102"/>
        <end position="167"/>
    </location>
</feature>
<comment type="caution">
    <text evidence="4">The sequence shown here is derived from an EMBL/GenBank/DDBJ whole genome shotgun (WGS) entry which is preliminary data.</text>
</comment>
<feature type="region of interest" description="Disordered" evidence="2">
    <location>
        <begin position="172"/>
        <end position="226"/>
    </location>
</feature>
<accession>A0A9Q0K0L4</accession>
<dbReference type="OrthoDB" id="2021107at2759"/>
<feature type="transmembrane region" description="Helical" evidence="3">
    <location>
        <begin position="83"/>
        <end position="102"/>
    </location>
</feature>
<name>A0A9Q0K0L4_9MAGN</name>
<sequence>MGRTFRVGTDLCRFLGGPHLIHRKPFCSNNSIASKGNSNEKSDKVAAVRDHDVYHQLEKLDFMTAAKILFTTPPKKKKFGLDFHLVQLFFVCMPSLAVYLVAQYARHEIRRMEAEVELKKKQEEEKAKEIELKAVEEKEEFGSDPELLKVKVRLDALEETLKEIVVETKKLFSGNDKQEGNMREHHAAVGSSPQNKSEGSTCATDSSKSKSKPDSSHERVNVSDSD</sequence>
<evidence type="ECO:0000256" key="2">
    <source>
        <dbReference type="SAM" id="MobiDB-lite"/>
    </source>
</evidence>
<evidence type="ECO:0000256" key="1">
    <source>
        <dbReference type="SAM" id="Coils"/>
    </source>
</evidence>
<dbReference type="Proteomes" id="UP001141806">
    <property type="component" value="Unassembled WGS sequence"/>
</dbReference>
<organism evidence="4 5">
    <name type="scientific">Protea cynaroides</name>
    <dbReference type="NCBI Taxonomy" id="273540"/>
    <lineage>
        <taxon>Eukaryota</taxon>
        <taxon>Viridiplantae</taxon>
        <taxon>Streptophyta</taxon>
        <taxon>Embryophyta</taxon>
        <taxon>Tracheophyta</taxon>
        <taxon>Spermatophyta</taxon>
        <taxon>Magnoliopsida</taxon>
        <taxon>Proteales</taxon>
        <taxon>Proteaceae</taxon>
        <taxon>Protea</taxon>
    </lineage>
</organism>
<keyword evidence="5" id="KW-1185">Reference proteome</keyword>
<reference evidence="4" key="1">
    <citation type="journal article" date="2023" name="Plant J.">
        <title>The genome of the king protea, Protea cynaroides.</title>
        <authorList>
            <person name="Chang J."/>
            <person name="Duong T.A."/>
            <person name="Schoeman C."/>
            <person name="Ma X."/>
            <person name="Roodt D."/>
            <person name="Barker N."/>
            <person name="Li Z."/>
            <person name="Van de Peer Y."/>
            <person name="Mizrachi E."/>
        </authorList>
    </citation>
    <scope>NUCLEOTIDE SEQUENCE</scope>
    <source>
        <tissue evidence="4">Young leaves</tissue>
    </source>
</reference>
<dbReference type="EMBL" id="JAMYWD010000010">
    <property type="protein sequence ID" value="KAJ4957530.1"/>
    <property type="molecule type" value="Genomic_DNA"/>
</dbReference>
<keyword evidence="1" id="KW-0175">Coiled coil</keyword>
<feature type="compositionally biased region" description="Basic and acidic residues" evidence="2">
    <location>
        <begin position="172"/>
        <end position="187"/>
    </location>
</feature>
<dbReference type="AlphaFoldDB" id="A0A9Q0K0L4"/>
<evidence type="ECO:0000313" key="4">
    <source>
        <dbReference type="EMBL" id="KAJ4957530.1"/>
    </source>
</evidence>
<keyword evidence="3" id="KW-1133">Transmembrane helix</keyword>
<protein>
    <submittedName>
        <fullName evidence="4">Uncharacterized protein</fullName>
    </submittedName>
</protein>
<dbReference type="PANTHER" id="PTHR36339">
    <property type="entry name" value="F23A5.5"/>
    <property type="match status" value="1"/>
</dbReference>
<proteinExistence type="predicted"/>